<keyword evidence="4" id="KW-1185">Reference proteome</keyword>
<proteinExistence type="predicted"/>
<dbReference type="EMBL" id="MN882610">
    <property type="protein sequence ID" value="QHS01542.1"/>
    <property type="molecule type" value="Genomic_DNA"/>
</dbReference>
<feature type="domain" description="Inh C-terminal" evidence="2">
    <location>
        <begin position="189"/>
        <end position="250"/>
    </location>
</feature>
<keyword evidence="3" id="KW-0378">Hydrolase</keyword>
<dbReference type="GeneID" id="55626638"/>
<organism evidence="3 4">
    <name type="scientific">Enterobacter phage vB_EclM_CIP9</name>
    <dbReference type="NCBI Taxonomy" id="2696340"/>
    <lineage>
        <taxon>Viruses</taxon>
        <taxon>Duplodnaviria</taxon>
        <taxon>Heunggongvirae</taxon>
        <taxon>Uroviricota</taxon>
        <taxon>Caudoviricetes</taxon>
        <taxon>Pantevenvirales</taxon>
        <taxon>Straboviridae</taxon>
        <taxon>Tevenvirinae</taxon>
        <taxon>Kanagawavirus</taxon>
        <taxon>Kanagawavirus cipnine</taxon>
    </lineage>
</organism>
<reference evidence="4" key="1">
    <citation type="submission" date="2019-12" db="EMBL/GenBank/DDBJ databases">
        <authorList>
            <person name="Wang K."/>
            <person name="Tamayo M.G."/>
            <person name="Penner T.V."/>
            <person name="Cook B.W.M."/>
            <person name="Court D.A."/>
            <person name="Theriault S.S."/>
        </authorList>
    </citation>
    <scope>NUCLEOTIDE SEQUENCE [LARGE SCALE GENOMIC DNA]</scope>
</reference>
<gene>
    <name evidence="3" type="primary">inh</name>
    <name evidence="3" type="ORF">CPT_CIP9_006</name>
</gene>
<dbReference type="InterPro" id="IPR059054">
    <property type="entry name" value="Inh_N"/>
</dbReference>
<dbReference type="PIRSF" id="PIRSF012159">
    <property type="entry name" value="Inh_gp21_prd"/>
    <property type="match status" value="1"/>
</dbReference>
<name>A0A6B9Y103_9CAUD</name>
<dbReference type="InterPro" id="IPR016594">
    <property type="entry name" value="Inh_T4"/>
</dbReference>
<evidence type="ECO:0000313" key="4">
    <source>
        <dbReference type="Proteomes" id="UP000465071"/>
    </source>
</evidence>
<sequence length="250" mass="28010">MDHQYIEELRQLDDKKEAKAKLIEYAEQFGLQLKKSKGFDNLVLDIEAGLKELAAEPVDEVEGGLSISDLIDADDEISGAKAHIEGETEAKEEAVLLFDAPSEQPVVRDVKAETTIDTPFIPSAPIGDAVITVTDEGQVIESPVQPVDEVKLKEAIGQIIESEKSNKTDLFKLPADFSPHLILMGKNPGYVTLPWWIYQWIKETPDWKSRPTSFPHPSAHQTLFSLLYYIYRDGSILVRETRNSSFVTLK</sequence>
<keyword evidence="3" id="KW-0645">Protease</keyword>
<evidence type="ECO:0000313" key="3">
    <source>
        <dbReference type="EMBL" id="QHS01542.1"/>
    </source>
</evidence>
<protein>
    <submittedName>
        <fullName evidence="3">Inhibitor of prohead protease</fullName>
    </submittedName>
</protein>
<dbReference type="Proteomes" id="UP000465071">
    <property type="component" value="Segment"/>
</dbReference>
<accession>A0A6B9Y103</accession>
<evidence type="ECO:0000259" key="1">
    <source>
        <dbReference type="Pfam" id="PF26097"/>
    </source>
</evidence>
<dbReference type="KEGG" id="vg:55626638"/>
<dbReference type="GO" id="GO:0006508">
    <property type="term" value="P:proteolysis"/>
    <property type="evidence" value="ECO:0007669"/>
    <property type="project" value="UniProtKB-KW"/>
</dbReference>
<dbReference type="Pfam" id="PF26098">
    <property type="entry name" value="Phage_Inh_C"/>
    <property type="match status" value="1"/>
</dbReference>
<evidence type="ECO:0000259" key="2">
    <source>
        <dbReference type="Pfam" id="PF26098"/>
    </source>
</evidence>
<dbReference type="InterPro" id="IPR059055">
    <property type="entry name" value="Inh_C"/>
</dbReference>
<dbReference type="RefSeq" id="YP_009855896.1">
    <property type="nucleotide sequence ID" value="NC_048849.1"/>
</dbReference>
<feature type="domain" description="Inh N-terminal" evidence="1">
    <location>
        <begin position="1"/>
        <end position="50"/>
    </location>
</feature>
<dbReference type="Pfam" id="PF26097">
    <property type="entry name" value="Phage_Inh_N"/>
    <property type="match status" value="1"/>
</dbReference>
<dbReference type="GO" id="GO:0008233">
    <property type="term" value="F:peptidase activity"/>
    <property type="evidence" value="ECO:0007669"/>
    <property type="project" value="UniProtKB-KW"/>
</dbReference>